<dbReference type="GO" id="GO:0022857">
    <property type="term" value="F:transmembrane transporter activity"/>
    <property type="evidence" value="ECO:0007669"/>
    <property type="project" value="TreeGrafter"/>
</dbReference>
<dbReference type="AlphaFoldDB" id="A0A8E6ESS2"/>
<feature type="transmembrane region" description="Helical" evidence="8">
    <location>
        <begin position="373"/>
        <end position="397"/>
    </location>
</feature>
<keyword evidence="3 8" id="KW-0812">Transmembrane</keyword>
<sequence>MLLAEFQIVLKLVREQARYRPGRVLLTSLSTIAAACIVVWVVSGYDSLVAQFGNMGGEYVGRYEMLLLPKRNEEGAQQFARGNQLSQEFLQSIQQDTDVALAEPVFEIAAAVTKSGAAPVPRKEIPSTGDATSPGGKSSGPRIMGGMEQLRSQSKAPTLVATDSAEPLHTLVEGRWLDPKPIESPEGVLTRDSAEFLGVRLGEAVAVATIGTKSADVKVKIVGIVEQPKRLPGPKFMVGLPPTRAGALLGGPASNALYVNRSLVQKIMGAAPRISYIGLVLKPGVNADDFLTKWTDRFVNSFPPVEVRTAARVDNEVSQSTTFETVRTQAYSATAISLLAALFIIFTTLSMGVDERIRQFAILRAVAFTKWQIAVLIALESLFLGILGWVGGLLAGWGLLKIMAQIRPQSLYEGASLGTWCIVLSGVCALGGSLAAAILPAWRATRVNPLEAMAPRRPIHSGRLPLLMTISGLLLIAINPLVIFVIPMQDTSRYAIAAAIGYTTQIIGFVCLAPLAIIFTERLLGPLLARLLRLNRRLLATQLSSNMWRTAGTTVTLTIGLGLFVATQTWGYSMLAPFTPGEWAPDLLVYISRGGVPDSEIDAVRNVPGVIPEKFLPLAVKQVKFAEDITGFKIRPSATRQDTCVMVGVDPDLALGGEHPLFPFQFVEGSPSEAIQKLKQGRYCLVPDHFTRESGLGVGQKFAVLTSEDRGQTVEYVIAGVVSMPGWHWLSKTGFRRGRAAGLMFGNFDTVRADFKTGPTTMFWGNTNGKASNEQIKASIQAIVDRRSMENPKAIPSPTTTRAGTPRRDLSKTSVTLQTAQEERDEVRDRADKIIWALSELPLVTLLVTSLGLINTVLSSIRARRWDLGVLRALGVTRFGLFRLIVAESILIGVVAILLSLGFGTLAGYCGTGVTRYVNIRGGQYTPMVIPWAQLAEGFAIALSLCLLAAIWPAFRTGRTEPLRLLQAGRAAG</sequence>
<dbReference type="KEGG" id="tsph:KIH39_20570"/>
<feature type="transmembrane region" description="Helical" evidence="8">
    <location>
        <begin position="550"/>
        <end position="570"/>
    </location>
</feature>
<evidence type="ECO:0000256" key="5">
    <source>
        <dbReference type="ARBA" id="ARBA00023136"/>
    </source>
</evidence>
<feature type="transmembrane region" description="Helical" evidence="8">
    <location>
        <begin position="24"/>
        <end position="45"/>
    </location>
</feature>
<comment type="subcellular location">
    <subcellularLocation>
        <location evidence="1">Cell membrane</location>
        <topology evidence="1">Multi-pass membrane protein</topology>
    </subcellularLocation>
</comment>
<feature type="region of interest" description="Disordered" evidence="7">
    <location>
        <begin position="117"/>
        <end position="145"/>
    </location>
</feature>
<protein>
    <submittedName>
        <fullName evidence="11">ABC transporter permease</fullName>
    </submittedName>
</protein>
<dbReference type="EMBL" id="CP074694">
    <property type="protein sequence ID" value="QVL31219.1"/>
    <property type="molecule type" value="Genomic_DNA"/>
</dbReference>
<keyword evidence="12" id="KW-1185">Reference proteome</keyword>
<evidence type="ECO:0000313" key="11">
    <source>
        <dbReference type="EMBL" id="QVL31219.1"/>
    </source>
</evidence>
<evidence type="ECO:0000256" key="2">
    <source>
        <dbReference type="ARBA" id="ARBA00022475"/>
    </source>
</evidence>
<dbReference type="InterPro" id="IPR025857">
    <property type="entry name" value="MacB_PCD"/>
</dbReference>
<dbReference type="GO" id="GO:0005886">
    <property type="term" value="C:plasma membrane"/>
    <property type="evidence" value="ECO:0007669"/>
    <property type="project" value="UniProtKB-SubCell"/>
</dbReference>
<evidence type="ECO:0000256" key="3">
    <source>
        <dbReference type="ARBA" id="ARBA00022692"/>
    </source>
</evidence>
<comment type="similarity">
    <text evidence="6">Belongs to the ABC-4 integral membrane protein family.</text>
</comment>
<dbReference type="Proteomes" id="UP000676194">
    <property type="component" value="Chromosome"/>
</dbReference>
<keyword evidence="4 8" id="KW-1133">Transmembrane helix</keyword>
<evidence type="ECO:0000256" key="1">
    <source>
        <dbReference type="ARBA" id="ARBA00004651"/>
    </source>
</evidence>
<feature type="transmembrane region" description="Helical" evidence="8">
    <location>
        <begin position="929"/>
        <end position="955"/>
    </location>
</feature>
<feature type="domain" description="ABC3 transporter permease C-terminal" evidence="9">
    <location>
        <begin position="842"/>
        <end position="962"/>
    </location>
</feature>
<evidence type="ECO:0000259" key="10">
    <source>
        <dbReference type="Pfam" id="PF12704"/>
    </source>
</evidence>
<evidence type="ECO:0000256" key="4">
    <source>
        <dbReference type="ARBA" id="ARBA00022989"/>
    </source>
</evidence>
<feature type="transmembrane region" description="Helical" evidence="8">
    <location>
        <begin position="463"/>
        <end position="486"/>
    </location>
</feature>
<name>A0A8E6ESS2_9BACT</name>
<feature type="transmembrane region" description="Helical" evidence="8">
    <location>
        <begin position="330"/>
        <end position="353"/>
    </location>
</feature>
<evidence type="ECO:0000256" key="7">
    <source>
        <dbReference type="SAM" id="MobiDB-lite"/>
    </source>
</evidence>
<organism evidence="11 12">
    <name type="scientific">Telmatocola sphagniphila</name>
    <dbReference type="NCBI Taxonomy" id="1123043"/>
    <lineage>
        <taxon>Bacteria</taxon>
        <taxon>Pseudomonadati</taxon>
        <taxon>Planctomycetota</taxon>
        <taxon>Planctomycetia</taxon>
        <taxon>Gemmatales</taxon>
        <taxon>Gemmataceae</taxon>
    </lineage>
</organism>
<feature type="domain" description="MacB-like periplasmic core" evidence="10">
    <location>
        <begin position="550"/>
        <end position="782"/>
    </location>
</feature>
<reference evidence="11" key="1">
    <citation type="submission" date="2021-05" db="EMBL/GenBank/DDBJ databases">
        <title>Complete genome sequence of the cellulolytic planctomycete Telmatocola sphagniphila SP2T and characterization of the first cellulase from planctomycetes.</title>
        <authorList>
            <person name="Rakitin A.L."/>
            <person name="Beletsky A.V."/>
            <person name="Naumoff D.G."/>
            <person name="Kulichevskaya I.S."/>
            <person name="Mardanov A.V."/>
            <person name="Ravin N.V."/>
            <person name="Dedysh S.N."/>
        </authorList>
    </citation>
    <scope>NUCLEOTIDE SEQUENCE</scope>
    <source>
        <strain evidence="11">SP2T</strain>
    </source>
</reference>
<feature type="transmembrane region" description="Helical" evidence="8">
    <location>
        <begin position="834"/>
        <end position="858"/>
    </location>
</feature>
<keyword evidence="5 8" id="KW-0472">Membrane</keyword>
<proteinExistence type="inferred from homology"/>
<dbReference type="Pfam" id="PF02687">
    <property type="entry name" value="FtsX"/>
    <property type="match status" value="2"/>
</dbReference>
<gene>
    <name evidence="11" type="ORF">KIH39_20570</name>
</gene>
<feature type="transmembrane region" description="Helical" evidence="8">
    <location>
        <begin position="879"/>
        <end position="909"/>
    </location>
</feature>
<feature type="transmembrane region" description="Helical" evidence="8">
    <location>
        <begin position="506"/>
        <end position="529"/>
    </location>
</feature>
<dbReference type="InterPro" id="IPR050250">
    <property type="entry name" value="Macrolide_Exporter_MacB"/>
</dbReference>
<keyword evidence="2" id="KW-1003">Cell membrane</keyword>
<evidence type="ECO:0000256" key="6">
    <source>
        <dbReference type="ARBA" id="ARBA00038076"/>
    </source>
</evidence>
<evidence type="ECO:0000256" key="8">
    <source>
        <dbReference type="SAM" id="Phobius"/>
    </source>
</evidence>
<feature type="domain" description="ABC3 transporter permease C-terminal" evidence="9">
    <location>
        <begin position="333"/>
        <end position="449"/>
    </location>
</feature>
<evidence type="ECO:0000259" key="9">
    <source>
        <dbReference type="Pfam" id="PF02687"/>
    </source>
</evidence>
<dbReference type="PANTHER" id="PTHR30572:SF4">
    <property type="entry name" value="ABC TRANSPORTER PERMEASE YTRF"/>
    <property type="match status" value="1"/>
</dbReference>
<dbReference type="PANTHER" id="PTHR30572">
    <property type="entry name" value="MEMBRANE COMPONENT OF TRANSPORTER-RELATED"/>
    <property type="match status" value="1"/>
</dbReference>
<feature type="transmembrane region" description="Helical" evidence="8">
    <location>
        <begin position="417"/>
        <end position="442"/>
    </location>
</feature>
<feature type="region of interest" description="Disordered" evidence="7">
    <location>
        <begin position="791"/>
        <end position="810"/>
    </location>
</feature>
<accession>A0A8E6ESS2</accession>
<evidence type="ECO:0000313" key="12">
    <source>
        <dbReference type="Proteomes" id="UP000676194"/>
    </source>
</evidence>
<dbReference type="InterPro" id="IPR003838">
    <property type="entry name" value="ABC3_permease_C"/>
</dbReference>
<dbReference type="Pfam" id="PF12704">
    <property type="entry name" value="MacB_PCD"/>
    <property type="match status" value="1"/>
</dbReference>
<dbReference type="RefSeq" id="WP_213495100.1">
    <property type="nucleotide sequence ID" value="NZ_CP074694.1"/>
</dbReference>